<gene>
    <name evidence="4" type="ORF">H7F16_13120</name>
</gene>
<name>A0A842IBI1_9RHOB</name>
<dbReference type="Pfam" id="PF01471">
    <property type="entry name" value="PG_binding_1"/>
    <property type="match status" value="1"/>
</dbReference>
<dbReference type="PANTHER" id="PTHR22576">
    <property type="entry name" value="MUCOSA ASSOCIATED LYMPHOID TISSUE LYMPHOMA TRANSLOCATION PROTEIN 1/PARACASPASE"/>
    <property type="match status" value="1"/>
</dbReference>
<accession>A0A842IBI1</accession>
<dbReference type="Gene3D" id="1.25.40.10">
    <property type="entry name" value="Tetratricopeptide repeat domain"/>
    <property type="match status" value="1"/>
</dbReference>
<feature type="chain" id="PRO_5032499823" evidence="2">
    <location>
        <begin position="22"/>
        <end position="501"/>
    </location>
</feature>
<dbReference type="GO" id="GO:0006508">
    <property type="term" value="P:proteolysis"/>
    <property type="evidence" value="ECO:0007669"/>
    <property type="project" value="InterPro"/>
</dbReference>
<organism evidence="4 5">
    <name type="scientific">Paragemmobacter straminiformis</name>
    <dbReference type="NCBI Taxonomy" id="2045119"/>
    <lineage>
        <taxon>Bacteria</taxon>
        <taxon>Pseudomonadati</taxon>
        <taxon>Pseudomonadota</taxon>
        <taxon>Alphaproteobacteria</taxon>
        <taxon>Rhodobacterales</taxon>
        <taxon>Paracoccaceae</taxon>
        <taxon>Paragemmobacter</taxon>
    </lineage>
</organism>
<dbReference type="SUPFAM" id="SSF81901">
    <property type="entry name" value="HCP-like"/>
    <property type="match status" value="1"/>
</dbReference>
<feature type="domain" description="Caspase family p20" evidence="3">
    <location>
        <begin position="23"/>
        <end position="153"/>
    </location>
</feature>
<evidence type="ECO:0000313" key="5">
    <source>
        <dbReference type="Proteomes" id="UP000555411"/>
    </source>
</evidence>
<feature type="region of interest" description="Disordered" evidence="1">
    <location>
        <begin position="163"/>
        <end position="185"/>
    </location>
</feature>
<dbReference type="Proteomes" id="UP000555411">
    <property type="component" value="Unassembled WGS sequence"/>
</dbReference>
<keyword evidence="5" id="KW-1185">Reference proteome</keyword>
<dbReference type="Pfam" id="PF00656">
    <property type="entry name" value="Peptidase_C14"/>
    <property type="match status" value="1"/>
</dbReference>
<dbReference type="Pfam" id="PF08238">
    <property type="entry name" value="Sel1"/>
    <property type="match status" value="4"/>
</dbReference>
<dbReference type="SUPFAM" id="SSF52129">
    <property type="entry name" value="Caspase-like"/>
    <property type="match status" value="1"/>
</dbReference>
<reference evidence="4 5" key="1">
    <citation type="journal article" date="2017" name="Int. J. Syst. Evol. Microbiol.">
        <title>Gemmobacter straminiformis sp. nov., isolated from an artificial fountain.</title>
        <authorList>
            <person name="Kang J.Y."/>
            <person name="Kim M.J."/>
            <person name="Chun J."/>
            <person name="Son K.P."/>
            <person name="Jahng K.Y."/>
        </authorList>
    </citation>
    <scope>NUCLEOTIDE SEQUENCE [LARGE SCALE GENOMIC DNA]</scope>
    <source>
        <strain evidence="4 5">CAM-8</strain>
    </source>
</reference>
<evidence type="ECO:0000259" key="3">
    <source>
        <dbReference type="PROSITE" id="PS50208"/>
    </source>
</evidence>
<dbReference type="GO" id="GO:0004197">
    <property type="term" value="F:cysteine-type endopeptidase activity"/>
    <property type="evidence" value="ECO:0007669"/>
    <property type="project" value="InterPro"/>
</dbReference>
<dbReference type="SMART" id="SM00671">
    <property type="entry name" value="SEL1"/>
    <property type="match status" value="4"/>
</dbReference>
<dbReference type="RefSeq" id="WP_185798052.1">
    <property type="nucleotide sequence ID" value="NZ_JACLQD010000003.1"/>
</dbReference>
<dbReference type="Gene3D" id="3.40.50.1460">
    <property type="match status" value="1"/>
</dbReference>
<evidence type="ECO:0000313" key="4">
    <source>
        <dbReference type="EMBL" id="MBC2836454.1"/>
    </source>
</evidence>
<comment type="caution">
    <text evidence="4">The sequence shown here is derived from an EMBL/GenBank/DDBJ whole genome shotgun (WGS) entry which is preliminary data.</text>
</comment>
<dbReference type="InterPro" id="IPR052039">
    <property type="entry name" value="Caspase-related_regulators"/>
</dbReference>
<evidence type="ECO:0000256" key="1">
    <source>
        <dbReference type="SAM" id="MobiDB-lite"/>
    </source>
</evidence>
<dbReference type="AlphaFoldDB" id="A0A842IBI1"/>
<feature type="signal peptide" evidence="2">
    <location>
        <begin position="1"/>
        <end position="21"/>
    </location>
</feature>
<dbReference type="InterPro" id="IPR011990">
    <property type="entry name" value="TPR-like_helical_dom_sf"/>
</dbReference>
<dbReference type="InterPro" id="IPR011600">
    <property type="entry name" value="Pept_C14_caspase"/>
</dbReference>
<dbReference type="InterPro" id="IPR029030">
    <property type="entry name" value="Caspase-like_dom_sf"/>
</dbReference>
<dbReference type="InterPro" id="IPR002477">
    <property type="entry name" value="Peptidoglycan-bd-like"/>
</dbReference>
<dbReference type="InterPro" id="IPR006597">
    <property type="entry name" value="Sel1-like"/>
</dbReference>
<sequence length="501" mass="53876">MRAFPAILAFVLMLWGAVAQAGSDRQALVIGMAKYQQEGLALENTVNDAKLIAGSLQGIGFDVTLLVDSPLAELQAKLAEFSFKSETADLALIYFAGHGIEVQGENFLVPVDAKVGSNRDVQAQSVSLKQFLASVDRARKMRIVILDACRNNPFGDGLEPVAQAEEPATDEATRSSAGGGMAAPSPDRGTLVAFAARDGAVAFDGNGGNSPFATALADRMKQPGLEISLMFRQVRDMVLKETGNFQEPHTYGSLPGEPFFLAGTDGAGTQIAAEDVQLAWAEVPPGQEEQFKRLADDGDTRSMIALGRMWLNPQDQKRYNPQAAIGQLERAANAGEPEAMFELARILELGLGTEKDTARALELYKKAADQNFGDALNNLGFFYARGDYGLPQDVPTAISYFERAANVRHREAMYNYAAMINAGQVPGKGPADAANYLYDAIRAGSKRVFDLVSQRPDVFSADTRKALQAKLAEYDFYAGTIDGDFGEGTQKAIRLAYGISG</sequence>
<dbReference type="PROSITE" id="PS50208">
    <property type="entry name" value="CASPASE_P20"/>
    <property type="match status" value="1"/>
</dbReference>
<protein>
    <submittedName>
        <fullName evidence="4">Caspase family protein</fullName>
    </submittedName>
</protein>
<dbReference type="PANTHER" id="PTHR22576:SF37">
    <property type="entry name" value="MUCOSA-ASSOCIATED LYMPHOID TISSUE LYMPHOMA TRANSLOCATION PROTEIN 1"/>
    <property type="match status" value="1"/>
</dbReference>
<dbReference type="InterPro" id="IPR001309">
    <property type="entry name" value="Pept_C14_p20"/>
</dbReference>
<keyword evidence="2" id="KW-0732">Signal</keyword>
<proteinExistence type="predicted"/>
<dbReference type="EMBL" id="JACLQD010000003">
    <property type="protein sequence ID" value="MBC2836454.1"/>
    <property type="molecule type" value="Genomic_DNA"/>
</dbReference>
<evidence type="ECO:0000256" key="2">
    <source>
        <dbReference type="SAM" id="SignalP"/>
    </source>
</evidence>